<reference evidence="7 8" key="1">
    <citation type="submission" date="2022-05" db="EMBL/GenBank/DDBJ databases">
        <authorList>
            <consortium name="Genoscope - CEA"/>
            <person name="William W."/>
        </authorList>
    </citation>
    <scope>NUCLEOTIDE SEQUENCE [LARGE SCALE GENOMIC DNA]</scope>
</reference>
<comment type="caution">
    <text evidence="7">The sequence shown here is derived from an EMBL/GenBank/DDBJ whole genome shotgun (WGS) entry which is preliminary data.</text>
</comment>
<keyword evidence="6" id="KW-0812">Transmembrane</keyword>
<sequence>MPPDSKDLSSLKEKSSSYHRLQTADFEGMKGRYLTPEELKGFDKYKYKSEDTSPISIYITHPFWNFIVEFFPRWLAPNVLTFSGWCLLFMIFAVTSYYDPHFTASSQSDPEKHLPSVWWLIFAVAQFIAHTLDGCDGKQARRTNSSSPLGELFDHGLDSSAAFLMAISLFSLFGHGPHSVTLWELHCILLACLLGFYTAHWEKYNTGTLFLPWTYDASQLAIAFVYLSTFIFGVNMWKVEIVEGFPLCHVFRWTVYGSSFLTLSMAIYNLYKARMSMTDRGLSFMEGFLPMLSFLVMIFLFSAWAFLSPAGILDLQPRLFFTATGIVFSNMTCRLIVSTMSSQRCQPFNVMLYPVCGFLVIVPFIKSVEIEVALLVVYTAGVAILHLDYGIFVVRELCDHLHINCFSIRRS</sequence>
<accession>A0ABN8MR12</accession>
<feature type="transmembrane region" description="Helical" evidence="6">
    <location>
        <begin position="283"/>
        <end position="307"/>
    </location>
</feature>
<evidence type="ECO:0000256" key="4">
    <source>
        <dbReference type="ARBA" id="ARBA00023136"/>
    </source>
</evidence>
<evidence type="ECO:0000256" key="6">
    <source>
        <dbReference type="SAM" id="Phobius"/>
    </source>
</evidence>
<dbReference type="EMBL" id="CALNXI010000677">
    <property type="protein sequence ID" value="CAH3032340.1"/>
    <property type="molecule type" value="Genomic_DNA"/>
</dbReference>
<feature type="transmembrane region" description="Helical" evidence="6">
    <location>
        <begin position="180"/>
        <end position="199"/>
    </location>
</feature>
<evidence type="ECO:0000256" key="5">
    <source>
        <dbReference type="RuleBase" id="RU003750"/>
    </source>
</evidence>
<keyword evidence="4 6" id="KW-0472">Membrane</keyword>
<dbReference type="InterPro" id="IPR043130">
    <property type="entry name" value="CDP-OH_PTrfase_TM_dom"/>
</dbReference>
<dbReference type="InterPro" id="IPR048254">
    <property type="entry name" value="CDP_ALCOHOL_P_TRANSF_CS"/>
</dbReference>
<keyword evidence="3 5" id="KW-0808">Transferase</keyword>
<evidence type="ECO:0000313" key="7">
    <source>
        <dbReference type="EMBL" id="CAH3032340.1"/>
    </source>
</evidence>
<feature type="transmembrane region" description="Helical" evidence="6">
    <location>
        <begin position="319"/>
        <end position="337"/>
    </location>
</feature>
<dbReference type="PANTHER" id="PTHR10414">
    <property type="entry name" value="ETHANOLAMINEPHOSPHOTRANSFERASE"/>
    <property type="match status" value="1"/>
</dbReference>
<comment type="subcellular location">
    <subcellularLocation>
        <location evidence="1">Membrane</location>
    </subcellularLocation>
</comment>
<evidence type="ECO:0008006" key="9">
    <source>
        <dbReference type="Google" id="ProtNLM"/>
    </source>
</evidence>
<comment type="similarity">
    <text evidence="2 5">Belongs to the CDP-alcohol phosphatidyltransferase class-I family.</text>
</comment>
<proteinExistence type="inferred from homology"/>
<name>A0ABN8MR12_9CNID</name>
<dbReference type="PROSITE" id="PS00379">
    <property type="entry name" value="CDP_ALCOHOL_P_TRANSF"/>
    <property type="match status" value="1"/>
</dbReference>
<gene>
    <name evidence="7" type="ORF">PEVE_00038971</name>
</gene>
<dbReference type="PANTHER" id="PTHR10414:SF71">
    <property type="entry name" value="FI05338P"/>
    <property type="match status" value="1"/>
</dbReference>
<evidence type="ECO:0000313" key="8">
    <source>
        <dbReference type="Proteomes" id="UP001159427"/>
    </source>
</evidence>
<evidence type="ECO:0000256" key="1">
    <source>
        <dbReference type="ARBA" id="ARBA00004370"/>
    </source>
</evidence>
<protein>
    <recommendedName>
        <fullName evidence="9">Selenoprotein I</fullName>
    </recommendedName>
</protein>
<keyword evidence="8" id="KW-1185">Reference proteome</keyword>
<feature type="transmembrane region" description="Helical" evidence="6">
    <location>
        <begin position="220"/>
        <end position="238"/>
    </location>
</feature>
<organism evidence="7 8">
    <name type="scientific">Porites evermanni</name>
    <dbReference type="NCBI Taxonomy" id="104178"/>
    <lineage>
        <taxon>Eukaryota</taxon>
        <taxon>Metazoa</taxon>
        <taxon>Cnidaria</taxon>
        <taxon>Anthozoa</taxon>
        <taxon>Hexacorallia</taxon>
        <taxon>Scleractinia</taxon>
        <taxon>Fungiina</taxon>
        <taxon>Poritidae</taxon>
        <taxon>Porites</taxon>
    </lineage>
</organism>
<feature type="transmembrane region" description="Helical" evidence="6">
    <location>
        <begin position="250"/>
        <end position="271"/>
    </location>
</feature>
<dbReference type="Gene3D" id="1.20.120.1760">
    <property type="match status" value="1"/>
</dbReference>
<feature type="transmembrane region" description="Helical" evidence="6">
    <location>
        <begin position="372"/>
        <end position="394"/>
    </location>
</feature>
<dbReference type="InterPro" id="IPR014472">
    <property type="entry name" value="CHOPT"/>
</dbReference>
<dbReference type="InterPro" id="IPR000462">
    <property type="entry name" value="CDP-OH_P_trans"/>
</dbReference>
<evidence type="ECO:0000256" key="2">
    <source>
        <dbReference type="ARBA" id="ARBA00010441"/>
    </source>
</evidence>
<feature type="transmembrane region" description="Helical" evidence="6">
    <location>
        <begin position="79"/>
        <end position="98"/>
    </location>
</feature>
<evidence type="ECO:0000256" key="3">
    <source>
        <dbReference type="ARBA" id="ARBA00022679"/>
    </source>
</evidence>
<dbReference type="PIRSF" id="PIRSF015665">
    <property type="entry name" value="CHOPT"/>
    <property type="match status" value="1"/>
</dbReference>
<dbReference type="Proteomes" id="UP001159427">
    <property type="component" value="Unassembled WGS sequence"/>
</dbReference>
<feature type="transmembrane region" description="Helical" evidence="6">
    <location>
        <begin position="349"/>
        <end position="366"/>
    </location>
</feature>
<dbReference type="Pfam" id="PF01066">
    <property type="entry name" value="CDP-OH_P_transf"/>
    <property type="match status" value="1"/>
</dbReference>
<keyword evidence="6" id="KW-1133">Transmembrane helix</keyword>